<keyword evidence="4 8" id="KW-0297">G-protein coupled receptor</keyword>
<organism evidence="11 12">
    <name type="scientific">Microtus ochrogaster</name>
    <name type="common">Prairie vole</name>
    <dbReference type="NCBI Taxonomy" id="79684"/>
    <lineage>
        <taxon>Eukaryota</taxon>
        <taxon>Metazoa</taxon>
        <taxon>Chordata</taxon>
        <taxon>Craniata</taxon>
        <taxon>Vertebrata</taxon>
        <taxon>Euteleostomi</taxon>
        <taxon>Mammalia</taxon>
        <taxon>Eutheria</taxon>
        <taxon>Euarchontoglires</taxon>
        <taxon>Glires</taxon>
        <taxon>Rodentia</taxon>
        <taxon>Myomorpha</taxon>
        <taxon>Muroidea</taxon>
        <taxon>Cricetidae</taxon>
        <taxon>Arvicolinae</taxon>
        <taxon>Microtus</taxon>
    </lineage>
</organism>
<name>A0ABM1AZ68_MICOH</name>
<evidence type="ECO:0000256" key="7">
    <source>
        <dbReference type="ARBA" id="ARBA00023224"/>
    </source>
</evidence>
<feature type="transmembrane region" description="Helical" evidence="9">
    <location>
        <begin position="138"/>
        <end position="160"/>
    </location>
</feature>
<dbReference type="PANTHER" id="PTHR48002">
    <property type="entry name" value="OLFACTORY RECEPTOR"/>
    <property type="match status" value="1"/>
</dbReference>
<dbReference type="InterPro" id="IPR050427">
    <property type="entry name" value="Olfactory_Receptors"/>
</dbReference>
<feature type="transmembrane region" description="Helical" evidence="9">
    <location>
        <begin position="268"/>
        <end position="287"/>
    </location>
</feature>
<evidence type="ECO:0000256" key="9">
    <source>
        <dbReference type="RuleBase" id="RU363047"/>
    </source>
</evidence>
<keyword evidence="3 9" id="KW-1133">Transmembrane helix</keyword>
<feature type="transmembrane region" description="Helical" evidence="9">
    <location>
        <begin position="59"/>
        <end position="80"/>
    </location>
</feature>
<keyword evidence="9" id="KW-1003">Cell membrane</keyword>
<keyword evidence="9" id="KW-0716">Sensory transduction</keyword>
<evidence type="ECO:0000256" key="8">
    <source>
        <dbReference type="RuleBase" id="RU000688"/>
    </source>
</evidence>
<sequence>MGKANNVTELIITGLFQDPEVQKVCFVLFLPVYLATVLGNGLIVTIVSVSKSLRSPMYIFLNSLSLVEICYSSTVVPKFITDLLANVKTISLKGCLTQIFFFHFWGVAEIFLLVVMAYDRYVAICKPLHYMNIMSHQVCHMLVGVSWLGGFLHSLIQVLITIQLPFCGPNVIDHYFCDLQPLFKLACTDTFVESVTVMANSGLIALCSFLVLVSSYVIILVNLRNHSAEGRRKALSTCASHIAVVILFFGPAIFLYMRPSSTFTEDKLVAVFYTVITPMLNPIIYTLRNSEVKNAMRKLWVRKRVFSKQLDEDVAQGLAVSHNVNDHGEVDHGYSKHKQGSLSYWFLAHLI</sequence>
<accession>A0ABM1AZ68</accession>
<evidence type="ECO:0000256" key="3">
    <source>
        <dbReference type="ARBA" id="ARBA00022989"/>
    </source>
</evidence>
<feature type="transmembrane region" description="Helical" evidence="9">
    <location>
        <begin position="100"/>
        <end position="118"/>
    </location>
</feature>
<protein>
    <recommendedName>
        <fullName evidence="9">Olfactory receptor</fullName>
    </recommendedName>
</protein>
<dbReference type="Gene3D" id="1.20.1070.10">
    <property type="entry name" value="Rhodopsin 7-helix transmembrane proteins"/>
    <property type="match status" value="1"/>
</dbReference>
<dbReference type="InterPro" id="IPR000276">
    <property type="entry name" value="GPCR_Rhodpsn"/>
</dbReference>
<dbReference type="InterPro" id="IPR017452">
    <property type="entry name" value="GPCR_Rhodpsn_7TM"/>
</dbReference>
<dbReference type="InterPro" id="IPR000725">
    <property type="entry name" value="Olfact_rcpt"/>
</dbReference>
<keyword evidence="2 8" id="KW-0812">Transmembrane</keyword>
<dbReference type="RefSeq" id="XP_013211039.2">
    <property type="nucleotide sequence ID" value="XM_013355585.2"/>
</dbReference>
<evidence type="ECO:0000313" key="11">
    <source>
        <dbReference type="Proteomes" id="UP000694915"/>
    </source>
</evidence>
<dbReference type="PROSITE" id="PS50262">
    <property type="entry name" value="G_PROTEIN_RECEP_F1_2"/>
    <property type="match status" value="1"/>
</dbReference>
<comment type="similarity">
    <text evidence="8">Belongs to the G-protein coupled receptor 1 family.</text>
</comment>
<evidence type="ECO:0000256" key="2">
    <source>
        <dbReference type="ARBA" id="ARBA00022692"/>
    </source>
</evidence>
<keyword evidence="7 8" id="KW-0807">Transducer</keyword>
<keyword evidence="6 8" id="KW-0675">Receptor</keyword>
<feature type="transmembrane region" description="Helical" evidence="9">
    <location>
        <begin position="203"/>
        <end position="223"/>
    </location>
</feature>
<dbReference type="PRINTS" id="PR00245">
    <property type="entry name" value="OLFACTORYR"/>
</dbReference>
<evidence type="ECO:0000313" key="12">
    <source>
        <dbReference type="RefSeq" id="XP_013211039.2"/>
    </source>
</evidence>
<evidence type="ECO:0000256" key="4">
    <source>
        <dbReference type="ARBA" id="ARBA00023040"/>
    </source>
</evidence>
<keyword evidence="11" id="KW-1185">Reference proteome</keyword>
<keyword evidence="9" id="KW-0552">Olfaction</keyword>
<reference evidence="12" key="1">
    <citation type="submission" date="2025-08" db="UniProtKB">
        <authorList>
            <consortium name="RefSeq"/>
        </authorList>
    </citation>
    <scope>IDENTIFICATION</scope>
</reference>
<dbReference type="CDD" id="cd15939">
    <property type="entry name" value="7tmA_OR4A-like"/>
    <property type="match status" value="1"/>
</dbReference>
<dbReference type="PRINTS" id="PR00237">
    <property type="entry name" value="GPCRRHODOPSN"/>
</dbReference>
<proteinExistence type="inferred from homology"/>
<dbReference type="Pfam" id="PF13853">
    <property type="entry name" value="7tm_4"/>
    <property type="match status" value="1"/>
</dbReference>
<gene>
    <name evidence="12" type="primary">LOC101998868</name>
</gene>
<feature type="transmembrane region" description="Helical" evidence="9">
    <location>
        <begin position="235"/>
        <end position="256"/>
    </location>
</feature>
<evidence type="ECO:0000259" key="10">
    <source>
        <dbReference type="PROSITE" id="PS50262"/>
    </source>
</evidence>
<feature type="domain" description="G-protein coupled receptors family 1 profile" evidence="10">
    <location>
        <begin position="39"/>
        <end position="285"/>
    </location>
</feature>
<dbReference type="SUPFAM" id="SSF81321">
    <property type="entry name" value="Family A G protein-coupled receptor-like"/>
    <property type="match status" value="1"/>
</dbReference>
<keyword evidence="5 9" id="KW-0472">Membrane</keyword>
<evidence type="ECO:0000256" key="6">
    <source>
        <dbReference type="ARBA" id="ARBA00023170"/>
    </source>
</evidence>
<dbReference type="SMART" id="SM01381">
    <property type="entry name" value="7TM_GPCR_Srsx"/>
    <property type="match status" value="1"/>
</dbReference>
<evidence type="ECO:0000256" key="1">
    <source>
        <dbReference type="ARBA" id="ARBA00004141"/>
    </source>
</evidence>
<evidence type="ECO:0000256" key="5">
    <source>
        <dbReference type="ARBA" id="ARBA00023136"/>
    </source>
</evidence>
<feature type="transmembrane region" description="Helical" evidence="9">
    <location>
        <begin position="26"/>
        <end position="47"/>
    </location>
</feature>
<comment type="subcellular location">
    <subcellularLocation>
        <location evidence="9">Cell membrane</location>
        <topology evidence="9">Multi-pass membrane protein</topology>
    </subcellularLocation>
    <subcellularLocation>
        <location evidence="1">Membrane</location>
        <topology evidence="1">Multi-pass membrane protein</topology>
    </subcellularLocation>
</comment>
<dbReference type="PROSITE" id="PS00237">
    <property type="entry name" value="G_PROTEIN_RECEP_F1_1"/>
    <property type="match status" value="1"/>
</dbReference>
<dbReference type="Proteomes" id="UP000694915">
    <property type="component" value="Unplaced"/>
</dbReference>
<dbReference type="GeneID" id="101998868"/>